<name>A0ABY7KBK5_9ACTN</name>
<dbReference type="Proteomes" id="UP001164439">
    <property type="component" value="Chromosome"/>
</dbReference>
<dbReference type="EMBL" id="CP114413">
    <property type="protein sequence ID" value="WAZ20141.1"/>
    <property type="molecule type" value="Genomic_DNA"/>
</dbReference>
<evidence type="ECO:0000313" key="1">
    <source>
        <dbReference type="EMBL" id="WAZ20141.1"/>
    </source>
</evidence>
<gene>
    <name evidence="1" type="ORF">STRCI_001240</name>
</gene>
<reference evidence="1" key="1">
    <citation type="submission" date="2022-12" db="EMBL/GenBank/DDBJ databases">
        <authorList>
            <person name="Ruckert C."/>
            <person name="Busche T."/>
            <person name="Kalinowski J."/>
            <person name="Wittmann C."/>
        </authorList>
    </citation>
    <scope>NUCLEOTIDE SEQUENCE</scope>
    <source>
        <strain evidence="1">DSM 40467</strain>
    </source>
</reference>
<dbReference type="RefSeq" id="WP_269657829.1">
    <property type="nucleotide sequence ID" value="NZ_CP114413.1"/>
</dbReference>
<proteinExistence type="predicted"/>
<evidence type="ECO:0000313" key="2">
    <source>
        <dbReference type="Proteomes" id="UP001164439"/>
    </source>
</evidence>
<organism evidence="1 2">
    <name type="scientific">Streptomyces cinnabarinus</name>
    <dbReference type="NCBI Taxonomy" id="67287"/>
    <lineage>
        <taxon>Bacteria</taxon>
        <taxon>Bacillati</taxon>
        <taxon>Actinomycetota</taxon>
        <taxon>Actinomycetes</taxon>
        <taxon>Kitasatosporales</taxon>
        <taxon>Streptomycetaceae</taxon>
        <taxon>Streptomyces</taxon>
    </lineage>
</organism>
<keyword evidence="2" id="KW-1185">Reference proteome</keyword>
<accession>A0ABY7KBK5</accession>
<sequence length="180" mass="19321">MTNSTAPRGALAPPSPQRSQAVEAWLAAAHPLPSAVHGEWDSDARLALLPLGKLFDAVRIPEHLIHAIAEASSPAIVSNWLGWIFNGRPVIHDPQGRRYYALVPPGTAKDWRAPAASCLGDGTYLGVPRTDLTVLEEAASVSYWAVPLTRPGWLCRTSDVQTFVMAAGCLTDEDDSEAES</sequence>
<protein>
    <submittedName>
        <fullName evidence="1">Uncharacterized protein</fullName>
    </submittedName>
</protein>